<comment type="caution">
    <text evidence="1">The sequence shown here is derived from an EMBL/GenBank/DDBJ whole genome shotgun (WGS) entry which is preliminary data.</text>
</comment>
<name>A0ACC2BX19_DIPCM</name>
<reference evidence="2" key="1">
    <citation type="journal article" date="2024" name="Proc. Natl. Acad. Sci. U.S.A.">
        <title>Extraordinary preservation of gene collinearity over three hundred million years revealed in homosporous lycophytes.</title>
        <authorList>
            <person name="Li C."/>
            <person name="Wickell D."/>
            <person name="Kuo L.Y."/>
            <person name="Chen X."/>
            <person name="Nie B."/>
            <person name="Liao X."/>
            <person name="Peng D."/>
            <person name="Ji J."/>
            <person name="Jenkins J."/>
            <person name="Williams M."/>
            <person name="Shu S."/>
            <person name="Plott C."/>
            <person name="Barry K."/>
            <person name="Rajasekar S."/>
            <person name="Grimwood J."/>
            <person name="Han X."/>
            <person name="Sun S."/>
            <person name="Hou Z."/>
            <person name="He W."/>
            <person name="Dai G."/>
            <person name="Sun C."/>
            <person name="Schmutz J."/>
            <person name="Leebens-Mack J.H."/>
            <person name="Li F.W."/>
            <person name="Wang L."/>
        </authorList>
    </citation>
    <scope>NUCLEOTIDE SEQUENCE [LARGE SCALE GENOMIC DNA]</scope>
    <source>
        <strain evidence="2">cv. PW_Plant_1</strain>
    </source>
</reference>
<dbReference type="Proteomes" id="UP001162992">
    <property type="component" value="Chromosome 13"/>
</dbReference>
<proteinExistence type="predicted"/>
<protein>
    <submittedName>
        <fullName evidence="1">Uncharacterized protein</fullName>
    </submittedName>
</protein>
<evidence type="ECO:0000313" key="2">
    <source>
        <dbReference type="Proteomes" id="UP001162992"/>
    </source>
</evidence>
<sequence>MCSNPQSGRLLRNLRGYFSNFSKAVKQPKLYPFAGLTRKERLKYLLHELDEEAFEGDVETYGYLVRECCDLKALSEGKQLHAHIVRKRLGNDRFLANLLISMYGKCGSLETAREVFDKIYEPNVFSWTAMIGACTEHAFGSEALQLFRQMQNEGVKPDKVTLVTVLNACANSENLADGKFIHSCIVDSGLQLDVRVGTALANMYGRCGSLDDAKEIFDRIPERDLVGWNAMIAAHAQHGHLAGAVQVFRQMRRQGITPNRNTFISMLNACSSPTALKEGKFIHSFLQSSKLLSDVPVATALLNMYSKCGRLEDSRMVFDSMPERDEIAWNTMISAYARQGFGTEALDLYREMRQAGMRLGKVTFVSILDACTAPAALADGIAIHADIIELGFERDVVVETSLTNMYGNCGSLEDARKTFDYMAARNSVSWNAIIGAYASSGSGNEALQLFQQMQLEGEKPDRITIISILEACANLKSLVEGAWIHAYILGTKFETDVTVETALVDMYAKCGSLEDACRVFNRMSERSIVSWNAMIGTHSQHGIYERALQLFGQMQHESVKADEIAFVGVLSACSHAGLVDAGSHYFDCIGKSHFVTPTLEHYGCMVDLLGRAGQLDEAEDLVREMPFEPDAVVWMTLLGACRVHGDVERGRRVAENLFELDPWKDAAYAVLSNMYAAAGRWHDVAEVRQMMNYRRVKEEQGISSI</sequence>
<organism evidence="1 2">
    <name type="scientific">Diphasiastrum complanatum</name>
    <name type="common">Issler's clubmoss</name>
    <name type="synonym">Lycopodium complanatum</name>
    <dbReference type="NCBI Taxonomy" id="34168"/>
    <lineage>
        <taxon>Eukaryota</taxon>
        <taxon>Viridiplantae</taxon>
        <taxon>Streptophyta</taxon>
        <taxon>Embryophyta</taxon>
        <taxon>Tracheophyta</taxon>
        <taxon>Lycopodiopsida</taxon>
        <taxon>Lycopodiales</taxon>
        <taxon>Lycopodiaceae</taxon>
        <taxon>Lycopodioideae</taxon>
        <taxon>Diphasiastrum</taxon>
    </lineage>
</organism>
<accession>A0ACC2BX19</accession>
<dbReference type="EMBL" id="CM055104">
    <property type="protein sequence ID" value="KAJ7534260.1"/>
    <property type="molecule type" value="Genomic_DNA"/>
</dbReference>
<evidence type="ECO:0000313" key="1">
    <source>
        <dbReference type="EMBL" id="KAJ7534260.1"/>
    </source>
</evidence>
<keyword evidence="2" id="KW-1185">Reference proteome</keyword>
<gene>
    <name evidence="1" type="ORF">O6H91_13G086200</name>
</gene>